<evidence type="ECO:0000256" key="2">
    <source>
        <dbReference type="ARBA" id="ARBA00023125"/>
    </source>
</evidence>
<keyword evidence="2 5" id="KW-0238">DNA-binding</keyword>
<dbReference type="Proteomes" id="UP000321323">
    <property type="component" value="Chromosome"/>
</dbReference>
<dbReference type="PANTHER" id="PTHR30204:SF94">
    <property type="entry name" value="HEAVY METAL-DEPENDENT TRANSCRIPTIONAL REGULATOR HI_0293-RELATED"/>
    <property type="match status" value="1"/>
</dbReference>
<dbReference type="InterPro" id="IPR009061">
    <property type="entry name" value="DNA-bd_dom_put_sf"/>
</dbReference>
<evidence type="ECO:0000259" key="4">
    <source>
        <dbReference type="PROSITE" id="PS50937"/>
    </source>
</evidence>
<sequence length="140" mass="15531">MKIGELAKRTGLAPSAIRFYESKGLLNAVSRGANGYRDYPLEAIAVLSIITNAQRTGFTLDEIGQLLPQDFASWRHDELVAALRDKVRHIEAMEVQLAQNKAHLLTLLHLVDTKPEGMDCEENAVRVMDRLGIPAVPRKA</sequence>
<dbReference type="Gene3D" id="1.10.1660.10">
    <property type="match status" value="1"/>
</dbReference>
<dbReference type="Pfam" id="PF13411">
    <property type="entry name" value="MerR_1"/>
    <property type="match status" value="1"/>
</dbReference>
<dbReference type="PANTHER" id="PTHR30204">
    <property type="entry name" value="REDOX-CYCLING DRUG-SENSING TRANSCRIPTIONAL ACTIVATOR SOXR"/>
    <property type="match status" value="1"/>
</dbReference>
<evidence type="ECO:0000256" key="3">
    <source>
        <dbReference type="ARBA" id="ARBA00023163"/>
    </source>
</evidence>
<protein>
    <submittedName>
        <fullName evidence="5">MerR family DNA-binding transcriptional regulator</fullName>
    </submittedName>
</protein>
<dbReference type="GO" id="GO:0003677">
    <property type="term" value="F:DNA binding"/>
    <property type="evidence" value="ECO:0007669"/>
    <property type="project" value="UniProtKB-KW"/>
</dbReference>
<evidence type="ECO:0000313" key="6">
    <source>
        <dbReference type="Proteomes" id="UP000321323"/>
    </source>
</evidence>
<dbReference type="InterPro" id="IPR000551">
    <property type="entry name" value="MerR-type_HTH_dom"/>
</dbReference>
<organism evidence="5 6">
    <name type="scientific">[Empedobacter] haloabium</name>
    <dbReference type="NCBI Taxonomy" id="592317"/>
    <lineage>
        <taxon>Bacteria</taxon>
        <taxon>Pseudomonadati</taxon>
        <taxon>Pseudomonadota</taxon>
        <taxon>Betaproteobacteria</taxon>
        <taxon>Burkholderiales</taxon>
        <taxon>Oxalobacteraceae</taxon>
        <taxon>Telluria group</taxon>
        <taxon>Telluria group incertae sedis</taxon>
    </lineage>
</organism>
<evidence type="ECO:0000313" key="5">
    <source>
        <dbReference type="EMBL" id="WUR12272.1"/>
    </source>
</evidence>
<proteinExistence type="predicted"/>
<dbReference type="PROSITE" id="PS00552">
    <property type="entry name" value="HTH_MERR_1"/>
    <property type="match status" value="1"/>
</dbReference>
<name>A0ABZ1UHW0_9BURK</name>
<keyword evidence="1" id="KW-0805">Transcription regulation</keyword>
<dbReference type="PROSITE" id="PS50937">
    <property type="entry name" value="HTH_MERR_2"/>
    <property type="match status" value="1"/>
</dbReference>
<gene>
    <name evidence="5" type="ORF">E7V67_021600</name>
</gene>
<keyword evidence="6" id="KW-1185">Reference proteome</keyword>
<accession>A0ABZ1UHW0</accession>
<dbReference type="InterPro" id="IPR047057">
    <property type="entry name" value="MerR_fam"/>
</dbReference>
<dbReference type="SMART" id="SM00422">
    <property type="entry name" value="HTH_MERR"/>
    <property type="match status" value="1"/>
</dbReference>
<evidence type="ECO:0000256" key="1">
    <source>
        <dbReference type="ARBA" id="ARBA00023015"/>
    </source>
</evidence>
<keyword evidence="3" id="KW-0804">Transcription</keyword>
<dbReference type="EMBL" id="CP136508">
    <property type="protein sequence ID" value="WUR12272.1"/>
    <property type="molecule type" value="Genomic_DNA"/>
</dbReference>
<feature type="domain" description="HTH merR-type" evidence="4">
    <location>
        <begin position="1"/>
        <end position="69"/>
    </location>
</feature>
<reference evidence="5 6" key="1">
    <citation type="journal article" date="2019" name="Int. J. Syst. Evol. Microbiol.">
        <title>The Draft Whole-Genome Sequence of the Antibiotic Producer Empedobacter haloabium ATCC 31962 Provides Indications for Its Taxonomic Reclassification.</title>
        <authorList>
            <person name="Miess H."/>
            <person name="Arlt P."/>
            <person name="Apel A.K."/>
            <person name="Weber T."/>
            <person name="Nieselt K."/>
            <person name="Hanssen F."/>
            <person name="Czemmel S."/>
            <person name="Nahnsen S."/>
            <person name="Gross H."/>
        </authorList>
    </citation>
    <scope>NUCLEOTIDE SEQUENCE [LARGE SCALE GENOMIC DNA]</scope>
    <source>
        <strain evidence="5 6">ATCC 31962</strain>
    </source>
</reference>
<dbReference type="SUPFAM" id="SSF46955">
    <property type="entry name" value="Putative DNA-binding domain"/>
    <property type="match status" value="1"/>
</dbReference>
<dbReference type="PRINTS" id="PR00040">
    <property type="entry name" value="HTHMERR"/>
</dbReference>